<dbReference type="PROSITE" id="PS00122">
    <property type="entry name" value="CARBOXYLESTERASE_B_1"/>
    <property type="match status" value="1"/>
</dbReference>
<dbReference type="InterPro" id="IPR029058">
    <property type="entry name" value="AB_hydrolase_fold"/>
</dbReference>
<dbReference type="GO" id="GO:0016787">
    <property type="term" value="F:hydrolase activity"/>
    <property type="evidence" value="ECO:0007669"/>
    <property type="project" value="UniProtKB-KW"/>
</dbReference>
<sequence length="666" mass="72972">MAPSTLDCTQRETTKRFLGLSRNNPYLVIQTFTKMHRIFYFLPFIGTFLPEVIGSPATITFDIKIGSTGKNSAQRHPIVRFGGPEDDVPITDDDADQWATVELDYATYRPSLYNSVDDYVVFQNVRYAAPPTGPRRFATPEPPEKIDGVQNGTTGHSCHSELPNWLTTKLNATGDFDKDVFLGRDTDGEDCLFLDVATPTNYNESEALPVLVWITGGGFSYGRKDADLYRPAGLFQRAYGANKTFVFVSINYRLGAFGFLAGTTFTAEGGQPNAGFYDQRFALQWVQKYISKFGGDPSKVTVMGESAGGASIIHHLVWQDNTTPFVRAIVQSPGFVPLPNSPAGLDLQDDDYEAFANAAGCSTNGDKLQLLTCLRNKDEKDLVKANQDIITNSPVGTFTFGPVVDGVAIQGLPVTLYAEGKANATVKVMAGSVKAEGIPFVPLKLYNPEEDHTDEELKNFIQTAMPLIDDAIAGDILRDYPKEDYEAGKSVYYYPVVSQQTRRIADLAGQGLIQCNVRHLSTIGYGNDTYNYLLRVLNNNALSNPLGLPAIHAADIPFTFWSGGALGDGINALKATNFQKYIMGFVIDGDPNSFSPTTNMVKYGENAQVMNVNGLDPMAIQVDIFAGDRCDVNWRDLWESYGTSLAGRRVRSGMGQILDGGSELRK</sequence>
<evidence type="ECO:0000256" key="3">
    <source>
        <dbReference type="RuleBase" id="RU361235"/>
    </source>
</evidence>
<dbReference type="InterPro" id="IPR002018">
    <property type="entry name" value="CarbesteraseB"/>
</dbReference>
<keyword evidence="2 3" id="KW-0378">Hydrolase</keyword>
<evidence type="ECO:0000313" key="5">
    <source>
        <dbReference type="EMBL" id="TGZ81672.1"/>
    </source>
</evidence>
<dbReference type="Proteomes" id="UP000298138">
    <property type="component" value="Unassembled WGS sequence"/>
</dbReference>
<dbReference type="Gene3D" id="3.40.50.1820">
    <property type="entry name" value="alpha/beta hydrolase"/>
    <property type="match status" value="1"/>
</dbReference>
<organism evidence="5 6">
    <name type="scientific">Ascodesmis nigricans</name>
    <dbReference type="NCBI Taxonomy" id="341454"/>
    <lineage>
        <taxon>Eukaryota</taxon>
        <taxon>Fungi</taxon>
        <taxon>Dikarya</taxon>
        <taxon>Ascomycota</taxon>
        <taxon>Pezizomycotina</taxon>
        <taxon>Pezizomycetes</taxon>
        <taxon>Pezizales</taxon>
        <taxon>Ascodesmidaceae</taxon>
        <taxon>Ascodesmis</taxon>
    </lineage>
</organism>
<dbReference type="InterPro" id="IPR050309">
    <property type="entry name" value="Type-B_Carboxylest/Lipase"/>
</dbReference>
<dbReference type="PANTHER" id="PTHR11559">
    <property type="entry name" value="CARBOXYLESTERASE"/>
    <property type="match status" value="1"/>
</dbReference>
<dbReference type="STRING" id="341454.A0A4S2MY51"/>
<gene>
    <name evidence="5" type="ORF">EX30DRAFT_395461</name>
</gene>
<dbReference type="EC" id="3.1.1.-" evidence="3"/>
<evidence type="ECO:0000256" key="2">
    <source>
        <dbReference type="ARBA" id="ARBA00022801"/>
    </source>
</evidence>
<evidence type="ECO:0000259" key="4">
    <source>
        <dbReference type="Pfam" id="PF00135"/>
    </source>
</evidence>
<keyword evidence="6" id="KW-1185">Reference proteome</keyword>
<accession>A0A4S2MY51</accession>
<comment type="similarity">
    <text evidence="1 3">Belongs to the type-B carboxylesterase/lipase family.</text>
</comment>
<dbReference type="SUPFAM" id="SSF53474">
    <property type="entry name" value="alpha/beta-Hydrolases"/>
    <property type="match status" value="1"/>
</dbReference>
<feature type="domain" description="Carboxylesterase type B" evidence="4">
    <location>
        <begin position="118"/>
        <end position="612"/>
    </location>
</feature>
<dbReference type="InParanoid" id="A0A4S2MY51"/>
<dbReference type="Pfam" id="PF00135">
    <property type="entry name" value="COesterase"/>
    <property type="match status" value="1"/>
</dbReference>
<protein>
    <recommendedName>
        <fullName evidence="3">Carboxylic ester hydrolase</fullName>
        <ecNumber evidence="3">3.1.1.-</ecNumber>
    </recommendedName>
</protein>
<evidence type="ECO:0000313" key="6">
    <source>
        <dbReference type="Proteomes" id="UP000298138"/>
    </source>
</evidence>
<dbReference type="EMBL" id="ML220118">
    <property type="protein sequence ID" value="TGZ81672.1"/>
    <property type="molecule type" value="Genomic_DNA"/>
</dbReference>
<dbReference type="AlphaFoldDB" id="A0A4S2MY51"/>
<reference evidence="5 6" key="1">
    <citation type="submission" date="2019-04" db="EMBL/GenBank/DDBJ databases">
        <title>Comparative genomics and transcriptomics to analyze fruiting body development in filamentous ascomycetes.</title>
        <authorList>
            <consortium name="DOE Joint Genome Institute"/>
            <person name="Lutkenhaus R."/>
            <person name="Traeger S."/>
            <person name="Breuer J."/>
            <person name="Kuo A."/>
            <person name="Lipzen A."/>
            <person name="Pangilinan J."/>
            <person name="Dilworth D."/>
            <person name="Sandor L."/>
            <person name="Poggeler S."/>
            <person name="Barry K."/>
            <person name="Grigoriev I.V."/>
            <person name="Nowrousian M."/>
        </authorList>
    </citation>
    <scope>NUCLEOTIDE SEQUENCE [LARGE SCALE GENOMIC DNA]</scope>
    <source>
        <strain evidence="5 6">CBS 389.68</strain>
    </source>
</reference>
<dbReference type="InterPro" id="IPR019826">
    <property type="entry name" value="Carboxylesterase_B_AS"/>
</dbReference>
<dbReference type="OrthoDB" id="408631at2759"/>
<evidence type="ECO:0000256" key="1">
    <source>
        <dbReference type="ARBA" id="ARBA00005964"/>
    </source>
</evidence>
<proteinExistence type="inferred from homology"/>
<name>A0A4S2MY51_9PEZI</name>